<dbReference type="PANTHER" id="PTHR33116">
    <property type="entry name" value="REVERSE TRANSCRIPTASE ZINC-BINDING DOMAIN-CONTAINING PROTEIN-RELATED-RELATED"/>
    <property type="match status" value="1"/>
</dbReference>
<feature type="domain" description="Reverse transcriptase zinc-binding" evidence="1">
    <location>
        <begin position="145"/>
        <end position="229"/>
    </location>
</feature>
<dbReference type="PANTHER" id="PTHR33116:SF87">
    <property type="entry name" value="OS01G0158850 PROTEIN"/>
    <property type="match status" value="1"/>
</dbReference>
<reference evidence="2 3" key="1">
    <citation type="journal article" date="2005" name="PLoS Biol.">
        <title>The genomes of Oryza sativa: a history of duplications.</title>
        <authorList>
            <person name="Yu J."/>
            <person name="Wang J."/>
            <person name="Lin W."/>
            <person name="Li S."/>
            <person name="Li H."/>
            <person name="Zhou J."/>
            <person name="Ni P."/>
            <person name="Dong W."/>
            <person name="Hu S."/>
            <person name="Zeng C."/>
            <person name="Zhang J."/>
            <person name="Zhang Y."/>
            <person name="Li R."/>
            <person name="Xu Z."/>
            <person name="Li S."/>
            <person name="Li X."/>
            <person name="Zheng H."/>
            <person name="Cong L."/>
            <person name="Lin L."/>
            <person name="Yin J."/>
            <person name="Geng J."/>
            <person name="Li G."/>
            <person name="Shi J."/>
            <person name="Liu J."/>
            <person name="Lv H."/>
            <person name="Li J."/>
            <person name="Wang J."/>
            <person name="Deng Y."/>
            <person name="Ran L."/>
            <person name="Shi X."/>
            <person name="Wang X."/>
            <person name="Wu Q."/>
            <person name="Li C."/>
            <person name="Ren X."/>
            <person name="Wang J."/>
            <person name="Wang X."/>
            <person name="Li D."/>
            <person name="Liu D."/>
            <person name="Zhang X."/>
            <person name="Ji Z."/>
            <person name="Zhao W."/>
            <person name="Sun Y."/>
            <person name="Zhang Z."/>
            <person name="Bao J."/>
            <person name="Han Y."/>
            <person name="Dong L."/>
            <person name="Ji J."/>
            <person name="Chen P."/>
            <person name="Wu S."/>
            <person name="Liu J."/>
            <person name="Xiao Y."/>
            <person name="Bu D."/>
            <person name="Tan J."/>
            <person name="Yang L."/>
            <person name="Ye C."/>
            <person name="Zhang J."/>
            <person name="Xu J."/>
            <person name="Zhou Y."/>
            <person name="Yu Y."/>
            <person name="Zhang B."/>
            <person name="Zhuang S."/>
            <person name="Wei H."/>
            <person name="Liu B."/>
            <person name="Lei M."/>
            <person name="Yu H."/>
            <person name="Li Y."/>
            <person name="Xu H."/>
            <person name="Wei S."/>
            <person name="He X."/>
            <person name="Fang L."/>
            <person name="Zhang Z."/>
            <person name="Zhang Y."/>
            <person name="Huang X."/>
            <person name="Su Z."/>
            <person name="Tong W."/>
            <person name="Li J."/>
            <person name="Tong Z."/>
            <person name="Li S."/>
            <person name="Ye J."/>
            <person name="Wang L."/>
            <person name="Fang L."/>
            <person name="Lei T."/>
            <person name="Chen C."/>
            <person name="Chen H."/>
            <person name="Xu Z."/>
            <person name="Li H."/>
            <person name="Huang H."/>
            <person name="Zhang F."/>
            <person name="Xu H."/>
            <person name="Li N."/>
            <person name="Zhao C."/>
            <person name="Li S."/>
            <person name="Dong L."/>
            <person name="Huang Y."/>
            <person name="Li L."/>
            <person name="Xi Y."/>
            <person name="Qi Q."/>
            <person name="Li W."/>
            <person name="Zhang B."/>
            <person name="Hu W."/>
            <person name="Zhang Y."/>
            <person name="Tian X."/>
            <person name="Jiao Y."/>
            <person name="Liang X."/>
            <person name="Jin J."/>
            <person name="Gao L."/>
            <person name="Zheng W."/>
            <person name="Hao B."/>
            <person name="Liu S."/>
            <person name="Wang W."/>
            <person name="Yuan L."/>
            <person name="Cao M."/>
            <person name="McDermott J."/>
            <person name="Samudrala R."/>
            <person name="Wang J."/>
            <person name="Wong G.K."/>
            <person name="Yang H."/>
        </authorList>
    </citation>
    <scope>NUCLEOTIDE SEQUENCE [LARGE SCALE GENOMIC DNA]</scope>
    <source>
        <strain evidence="3">cv. 93-11</strain>
    </source>
</reference>
<evidence type="ECO:0000313" key="2">
    <source>
        <dbReference type="EMBL" id="EEC84113.1"/>
    </source>
</evidence>
<keyword evidence="3" id="KW-1185">Reference proteome</keyword>
<dbReference type="Pfam" id="PF13966">
    <property type="entry name" value="zf-RVT"/>
    <property type="match status" value="1"/>
</dbReference>
<dbReference type="STRING" id="39946.B8BD10"/>
<accession>B8BD10</accession>
<gene>
    <name evidence="2" type="ORF">OsI_30439</name>
</gene>
<organism evidence="2 3">
    <name type="scientific">Oryza sativa subsp. indica</name>
    <name type="common">Rice</name>
    <dbReference type="NCBI Taxonomy" id="39946"/>
    <lineage>
        <taxon>Eukaryota</taxon>
        <taxon>Viridiplantae</taxon>
        <taxon>Streptophyta</taxon>
        <taxon>Embryophyta</taxon>
        <taxon>Tracheophyta</taxon>
        <taxon>Spermatophyta</taxon>
        <taxon>Magnoliopsida</taxon>
        <taxon>Liliopsida</taxon>
        <taxon>Poales</taxon>
        <taxon>Poaceae</taxon>
        <taxon>BOP clade</taxon>
        <taxon>Oryzoideae</taxon>
        <taxon>Oryzeae</taxon>
        <taxon>Oryzinae</taxon>
        <taxon>Oryza</taxon>
        <taxon>Oryza sativa</taxon>
    </lineage>
</organism>
<evidence type="ECO:0000313" key="3">
    <source>
        <dbReference type="Proteomes" id="UP000007015"/>
    </source>
</evidence>
<dbReference type="Gramene" id="BGIOSGA030310-TA">
    <property type="protein sequence ID" value="BGIOSGA030310-PA"/>
    <property type="gene ID" value="BGIOSGA030310"/>
</dbReference>
<dbReference type="InterPro" id="IPR026960">
    <property type="entry name" value="RVT-Znf"/>
</dbReference>
<dbReference type="OMA" id="HACTKIT"/>
<sequence length="247" mass="29133">MSVDRIIYIPIPKWAIKRIDKLRRAFLWKGDKPENIKPGASLEFFIIENLSILGGLGIHYLQKFSSAWRLTWLWLRWTDPSKPWEKLDLPYNKADVQLSHACTKITLDVEVLHELVQLGSLLHHDELLVNTEDKIEWTQTTDGLYSARSAYHAQFFGTERNKSFKMIWTAEAQSKQRFLGWLILHQKTLTAENLLIRHWPCNWICQLCTEAFEDTDHLFRQCKVTKQIWQEVSRQKQIPAFSTLENI</sequence>
<protein>
    <recommendedName>
        <fullName evidence="1">Reverse transcriptase zinc-binding domain-containing protein</fullName>
    </recommendedName>
</protein>
<name>B8BD10_ORYSI</name>
<dbReference type="AlphaFoldDB" id="B8BD10"/>
<dbReference type="HOGENOM" id="CLU_000680_15_5_1"/>
<evidence type="ECO:0000259" key="1">
    <source>
        <dbReference type="Pfam" id="PF13966"/>
    </source>
</evidence>
<proteinExistence type="predicted"/>
<dbReference type="Proteomes" id="UP000007015">
    <property type="component" value="Chromosome 9"/>
</dbReference>
<dbReference type="EMBL" id="CM000134">
    <property type="protein sequence ID" value="EEC84113.1"/>
    <property type="molecule type" value="Genomic_DNA"/>
</dbReference>